<gene>
    <name evidence="3" type="ORF">R1flu_007307</name>
</gene>
<dbReference type="AlphaFoldDB" id="A0ABD1YZA4"/>
<dbReference type="PANTHER" id="PTHR46525">
    <property type="entry name" value="EMB|CAB72159.1"/>
    <property type="match status" value="1"/>
</dbReference>
<dbReference type="Pfam" id="PF04520">
    <property type="entry name" value="Senescence_reg"/>
    <property type="match status" value="1"/>
</dbReference>
<feature type="region of interest" description="Disordered" evidence="2">
    <location>
        <begin position="129"/>
        <end position="170"/>
    </location>
</feature>
<protein>
    <recommendedName>
        <fullName evidence="5">Senescence regulator</fullName>
    </recommendedName>
</protein>
<accession>A0ABD1YZA4</accession>
<dbReference type="GO" id="GO:0010150">
    <property type="term" value="P:leaf senescence"/>
    <property type="evidence" value="ECO:0007669"/>
    <property type="project" value="UniProtKB-ARBA"/>
</dbReference>
<sequence length="279" mass="30183">MMARISSVGADAFSRTDRISNNLSSVMMRDSRMDMLLGLASSQPQKVSPDYNCPGNGNELDEEEIWDTAENSRSWADETMSPAAATIHHEVRKIDLASYANSFSNGRRWLGLEKDPGLSVAYAEAGGRTRGGGVGLSPLNRSSAANGGGGGGRDSRTPSRLIPNREAKPSHYAQVVSSVVENSKVLHQSAPVNVPDWSKILGTKTSTTAAAMDYADDMAGVDNDDDDERLPPHEYLQREYARSQVNTFSMCEGAGRTLKGRDLSRVRNAVLRQTGFLGE</sequence>
<dbReference type="PANTHER" id="PTHR46525:SF2">
    <property type="entry name" value="EMB|CAB72159.1"/>
    <property type="match status" value="1"/>
</dbReference>
<dbReference type="EMBL" id="JBHFFA010000003">
    <property type="protein sequence ID" value="KAL2635828.1"/>
    <property type="molecule type" value="Genomic_DNA"/>
</dbReference>
<name>A0ABD1YZA4_9MARC</name>
<evidence type="ECO:0000313" key="4">
    <source>
        <dbReference type="Proteomes" id="UP001605036"/>
    </source>
</evidence>
<keyword evidence="4" id="KW-1185">Reference proteome</keyword>
<evidence type="ECO:0000256" key="1">
    <source>
        <dbReference type="ARBA" id="ARBA00034773"/>
    </source>
</evidence>
<evidence type="ECO:0000313" key="3">
    <source>
        <dbReference type="EMBL" id="KAL2635828.1"/>
    </source>
</evidence>
<evidence type="ECO:0000256" key="2">
    <source>
        <dbReference type="SAM" id="MobiDB-lite"/>
    </source>
</evidence>
<comment type="caution">
    <text evidence="3">The sequence shown here is derived from an EMBL/GenBank/DDBJ whole genome shotgun (WGS) entry which is preliminary data.</text>
</comment>
<evidence type="ECO:0008006" key="5">
    <source>
        <dbReference type="Google" id="ProtNLM"/>
    </source>
</evidence>
<proteinExistence type="inferred from homology"/>
<organism evidence="3 4">
    <name type="scientific">Riccia fluitans</name>
    <dbReference type="NCBI Taxonomy" id="41844"/>
    <lineage>
        <taxon>Eukaryota</taxon>
        <taxon>Viridiplantae</taxon>
        <taxon>Streptophyta</taxon>
        <taxon>Embryophyta</taxon>
        <taxon>Marchantiophyta</taxon>
        <taxon>Marchantiopsida</taxon>
        <taxon>Marchantiidae</taxon>
        <taxon>Marchantiales</taxon>
        <taxon>Ricciaceae</taxon>
        <taxon>Riccia</taxon>
    </lineage>
</organism>
<feature type="compositionally biased region" description="Basic and acidic residues" evidence="2">
    <location>
        <begin position="153"/>
        <end position="169"/>
    </location>
</feature>
<dbReference type="Proteomes" id="UP001605036">
    <property type="component" value="Unassembled WGS sequence"/>
</dbReference>
<reference evidence="3 4" key="1">
    <citation type="submission" date="2024-09" db="EMBL/GenBank/DDBJ databases">
        <title>Chromosome-scale assembly of Riccia fluitans.</title>
        <authorList>
            <person name="Paukszto L."/>
            <person name="Sawicki J."/>
            <person name="Karawczyk K."/>
            <person name="Piernik-Szablinska J."/>
            <person name="Szczecinska M."/>
            <person name="Mazdziarz M."/>
        </authorList>
    </citation>
    <scope>NUCLEOTIDE SEQUENCE [LARGE SCALE GENOMIC DNA]</scope>
    <source>
        <strain evidence="3">Rf_01</strain>
        <tissue evidence="3">Aerial parts of the thallus</tissue>
    </source>
</reference>
<dbReference type="InterPro" id="IPR007608">
    <property type="entry name" value="Senescence_reg_S40"/>
</dbReference>
<comment type="similarity">
    <text evidence="1">Belongs to the senescence regulator S40 family.</text>
</comment>